<dbReference type="Gene3D" id="1.20.58.1290">
    <property type="entry name" value="CarD-like, C-terminal domain"/>
    <property type="match status" value="1"/>
</dbReference>
<dbReference type="Pfam" id="PF02559">
    <property type="entry name" value="CarD_TRCF_RID"/>
    <property type="match status" value="1"/>
</dbReference>
<dbReference type="Gene3D" id="2.40.10.170">
    <property type="match status" value="1"/>
</dbReference>
<accession>A0A3B0VQ03</accession>
<dbReference type="GO" id="GO:0009303">
    <property type="term" value="P:rRNA transcription"/>
    <property type="evidence" value="ECO:0007669"/>
    <property type="project" value="TreeGrafter"/>
</dbReference>
<gene>
    <name evidence="2" type="ORF">MNBD_DELTA03-565</name>
</gene>
<reference evidence="2" key="1">
    <citation type="submission" date="2018-06" db="EMBL/GenBank/DDBJ databases">
        <authorList>
            <person name="Zhirakovskaya E."/>
        </authorList>
    </citation>
    <scope>NUCLEOTIDE SEQUENCE</scope>
</reference>
<dbReference type="InterPro" id="IPR048792">
    <property type="entry name" value="CarD_C"/>
</dbReference>
<dbReference type="InterPro" id="IPR042215">
    <property type="entry name" value="CarD-like_C"/>
</dbReference>
<proteinExistence type="predicted"/>
<name>A0A3B0VQ03_9ZZZZ</name>
<evidence type="ECO:0000259" key="1">
    <source>
        <dbReference type="SMART" id="SM01058"/>
    </source>
</evidence>
<dbReference type="SUPFAM" id="SSF141259">
    <property type="entry name" value="CarD-like"/>
    <property type="match status" value="1"/>
</dbReference>
<dbReference type="AlphaFoldDB" id="A0A3B0VQ03"/>
<dbReference type="InterPro" id="IPR003711">
    <property type="entry name" value="CarD-like/TRCF_RID"/>
</dbReference>
<dbReference type="Pfam" id="PF21095">
    <property type="entry name" value="CarD_C"/>
    <property type="match status" value="1"/>
</dbReference>
<dbReference type="EMBL" id="UOEX01000435">
    <property type="protein sequence ID" value="VAW42333.1"/>
    <property type="molecule type" value="Genomic_DNA"/>
</dbReference>
<dbReference type="InterPro" id="IPR036101">
    <property type="entry name" value="CarD-like/TRCF_RID_sf"/>
</dbReference>
<feature type="domain" description="CarD-like/TRCF RNAP-interacting" evidence="1">
    <location>
        <begin position="8"/>
        <end position="119"/>
    </location>
</feature>
<dbReference type="SMART" id="SM01058">
    <property type="entry name" value="CarD_TRCF"/>
    <property type="match status" value="1"/>
</dbReference>
<dbReference type="InterPro" id="IPR052531">
    <property type="entry name" value="CarD-like_regulator"/>
</dbReference>
<dbReference type="PANTHER" id="PTHR38447:SF1">
    <property type="entry name" value="RNA POLYMERASE-BINDING TRANSCRIPTION FACTOR CARD"/>
    <property type="match status" value="1"/>
</dbReference>
<dbReference type="PANTHER" id="PTHR38447">
    <property type="entry name" value="TRANSCRIPTION FACTOR YDEB-RELATED"/>
    <property type="match status" value="1"/>
</dbReference>
<organism evidence="2">
    <name type="scientific">hydrothermal vent metagenome</name>
    <dbReference type="NCBI Taxonomy" id="652676"/>
    <lineage>
        <taxon>unclassified sequences</taxon>
        <taxon>metagenomes</taxon>
        <taxon>ecological metagenomes</taxon>
    </lineage>
</organism>
<sequence length="166" mass="18895">MTKKTSSSFDVGDMAVYPAHGVGQIEAIETRDVGELQQVFYVIRIVDTNMVVMVPTISSSHVGLRSIINADEVDNVYSILREKDVVITARPWNQRYREYMEKIKTGSVYEIAEVLRDLYALQEDKTLSFGERKMMDTAQSLLVKEISIADQINEEAVSERITHIFD</sequence>
<protein>
    <submittedName>
        <fullName evidence="2">CarD-like transcriptional regulator</fullName>
    </submittedName>
</protein>
<evidence type="ECO:0000313" key="2">
    <source>
        <dbReference type="EMBL" id="VAW42333.1"/>
    </source>
</evidence>